<evidence type="ECO:0000259" key="21">
    <source>
        <dbReference type="PROSITE" id="PS50097"/>
    </source>
</evidence>
<dbReference type="PRINTS" id="PR01415">
    <property type="entry name" value="ANKYRIN"/>
</dbReference>
<sequence>MAEEEVAKLEKHLMLLRQEYVKLQKKLAETEKRCTLLAAQANKESSKESFISRLLTIVADLYEQEQYSDLKIKVGGRHINAHKFVLAARSDSWSLASLSSTEELDLSDANPEVTMTMLRWIYTDELEFREDDVFLTELMKLANRFQLQLLRERCEKGVMSLVNVRNCIRFYQTAEELNASTLMNYCAEIIASHWDDLRKEDFSSMSAQLLYKMIKSKTEYPLHKAIKVEREDVVFLYLIEMDSQLPGKLNELDHNGDLALDLALSRRLESIATTLVSHKADVDMVDKNGWSLLHKGIQRGDLFAATFLIKNGALVNAATLGAQETPLHLVASYSSKKHSADVMSEMAQIAEALLQAGANPNMQDSKGRSPLHLSIMARNEYVFNQLLQCKQLDLELKDHEGSTALWLAVQYITVSSDQSVNPFEDLPVVNGTSFDENSFAARLIQRGSNTNAPDAITGNCLLQRAAEAGNEAAALFLATSGAHVNHRNKWGETPLHTACRHGLANLTAELLQQGANPNLQTEEALPSPKQPASLPSSADSSVYLQTPLHMAIAYNHPDVVSVILEQKANALHATNNLQIIPDFSLKDSRDQTVLGLALWTGMHTIAAQLLGSGACINDTMSDGQTLLHMAMQRQDSKSALFLLEHQADINVRTQDGETALQLAIRNQLPLVVDAICTRGADMSVPDEKGNPPLWLALANNLEDIASTLVRHGCDATCWGPGPSGCLQTLLHRAIDGNDESTACFLIRSGCDVNSPRQPGANGEGEEEARDGQTPLHLAASWGLEETIQCLLEFGANVNAQDAEGRTPVHVAISNQHGVIIQLLISHPDIHLNVRDRQGLTPFACAMTYKNNKAAEAILKRESGAAEQLLAGAKVNELTKHRQTALHLAAQQDLPTICSVLLENGVDFAAVDENGNNALHLAVMHGRLNNIRVLLTECTVDAEAFNLRGQSPLHILGQYGKENAAAIFDLFLECMPEYPLDKPDAEGNTVLLLAYMKGNANLCRAVVRSGARLGVNNNQGVNIFNYQVATKQLLFRLLDMLSKEPPWCDGSNCYECTAKFGVTTRKHHCRHCGRLLCHKCSTKEIPIIKFDLNKPVRVCNICFDVLTLGGVS</sequence>
<feature type="repeat" description="ANK" evidence="18">
    <location>
        <begin position="803"/>
        <end position="826"/>
    </location>
</feature>
<dbReference type="SUPFAM" id="SSF57903">
    <property type="entry name" value="FYVE/PHD zinc finger"/>
    <property type="match status" value="1"/>
</dbReference>
<dbReference type="PROSITE" id="PS50178">
    <property type="entry name" value="ZF_FYVE"/>
    <property type="match status" value="1"/>
</dbReference>
<evidence type="ECO:0000256" key="11">
    <source>
        <dbReference type="ARBA" id="ARBA00022990"/>
    </source>
</evidence>
<dbReference type="SMART" id="SM00064">
    <property type="entry name" value="FYVE"/>
    <property type="match status" value="1"/>
</dbReference>
<evidence type="ECO:0000256" key="2">
    <source>
        <dbReference type="ARBA" id="ARBA00004496"/>
    </source>
</evidence>
<dbReference type="GeneTree" id="ENSGT00940000156179"/>
<evidence type="ECO:0000256" key="7">
    <source>
        <dbReference type="ARBA" id="ARBA00022737"/>
    </source>
</evidence>
<dbReference type="CDD" id="cd18501">
    <property type="entry name" value="BACK_ANKFY1_Rank5"/>
    <property type="match status" value="1"/>
</dbReference>
<dbReference type="Pfam" id="PF00651">
    <property type="entry name" value="BTB"/>
    <property type="match status" value="1"/>
</dbReference>
<dbReference type="Pfam" id="PF13637">
    <property type="entry name" value="Ank_4"/>
    <property type="match status" value="1"/>
</dbReference>
<feature type="repeat" description="ANK" evidence="18">
    <location>
        <begin position="543"/>
        <end position="575"/>
    </location>
</feature>
<proteinExistence type="predicted"/>
<evidence type="ECO:0000256" key="10">
    <source>
        <dbReference type="ARBA" id="ARBA00022833"/>
    </source>
</evidence>
<dbReference type="SUPFAM" id="SSF48403">
    <property type="entry name" value="Ankyrin repeat"/>
    <property type="match status" value="3"/>
</dbReference>
<keyword evidence="3" id="KW-0963">Cytoplasm</keyword>
<dbReference type="InterPro" id="IPR049763">
    <property type="entry name" value="ANKFY1_BACK"/>
</dbReference>
<dbReference type="InterPro" id="IPR000306">
    <property type="entry name" value="Znf_FYVE"/>
</dbReference>
<dbReference type="FunFam" id="1.25.40.20:FF:000166">
    <property type="entry name" value="rabankyrin-5 isoform X1"/>
    <property type="match status" value="1"/>
</dbReference>
<evidence type="ECO:0000256" key="17">
    <source>
        <dbReference type="ARBA" id="ARBA00080871"/>
    </source>
</evidence>
<evidence type="ECO:0000256" key="15">
    <source>
        <dbReference type="ARBA" id="ARBA00070849"/>
    </source>
</evidence>
<keyword evidence="4" id="KW-0597">Phosphoprotein</keyword>
<reference evidence="23" key="3">
    <citation type="submission" date="2025-09" db="UniProtKB">
        <authorList>
            <consortium name="Ensembl"/>
        </authorList>
    </citation>
    <scope>IDENTIFICATION</scope>
</reference>
<dbReference type="CTD" id="51479"/>
<feature type="repeat" description="ANK" evidence="18">
    <location>
        <begin position="655"/>
        <end position="687"/>
    </location>
</feature>
<feature type="repeat" description="ANK" evidence="18">
    <location>
        <begin position="985"/>
        <end position="1017"/>
    </location>
</feature>
<keyword evidence="20" id="KW-0175">Coiled coil</keyword>
<feature type="repeat" description="ANK" evidence="18">
    <location>
        <begin position="622"/>
        <end position="654"/>
    </location>
</feature>
<dbReference type="InterPro" id="IPR002110">
    <property type="entry name" value="Ankyrin_rpt"/>
</dbReference>
<dbReference type="FunFam" id="1.25.40.20:FF:000184">
    <property type="entry name" value="Ankyrin repeat and FYVE domain containing 1"/>
    <property type="match status" value="1"/>
</dbReference>
<feature type="repeat" description="ANK" evidence="18">
    <location>
        <begin position="913"/>
        <end position="934"/>
    </location>
</feature>
<dbReference type="CDD" id="cd15728">
    <property type="entry name" value="FYVE_ANFY1"/>
    <property type="match status" value="1"/>
</dbReference>
<reference evidence="23" key="1">
    <citation type="submission" date="2019-08" db="EMBL/GenBank/DDBJ databases">
        <title>Phocoena sinus (Vaquita) genome, mPhoSin1, primary haplotype.</title>
        <authorList>
            <person name="Morin P."/>
            <person name="Mountcastle J."/>
            <person name="Fungtammasan C."/>
            <person name="Rhie A."/>
            <person name="Rojas-Bracho L."/>
            <person name="Smith C.R."/>
            <person name="Taylor B.L."/>
            <person name="Gulland F.M.D."/>
            <person name="Musser W."/>
            <person name="Houck M."/>
            <person name="Haase B."/>
            <person name="Paez S."/>
            <person name="Howe K."/>
            <person name="Torrance J."/>
            <person name="Formenti G."/>
            <person name="Phillippy A."/>
            <person name="Ryder O."/>
            <person name="Jarvis E.D."/>
            <person name="Fedrigo O."/>
        </authorList>
    </citation>
    <scope>NUCLEOTIDE SEQUENCE [LARGE SCALE GENOMIC DNA]</scope>
</reference>
<feature type="domain" description="BTB" evidence="21">
    <location>
        <begin position="68"/>
        <end position="130"/>
    </location>
</feature>
<evidence type="ECO:0000256" key="5">
    <source>
        <dbReference type="ARBA" id="ARBA00022583"/>
    </source>
</evidence>
<feature type="coiled-coil region" evidence="20">
    <location>
        <begin position="6"/>
        <end position="40"/>
    </location>
</feature>
<evidence type="ECO:0000256" key="20">
    <source>
        <dbReference type="SAM" id="Coils"/>
    </source>
</evidence>
<dbReference type="Pfam" id="PF00023">
    <property type="entry name" value="Ank"/>
    <property type="match status" value="1"/>
</dbReference>
<dbReference type="InterPro" id="IPR017455">
    <property type="entry name" value="Znf_FYVE-rel"/>
</dbReference>
<keyword evidence="9 19" id="KW-0863">Zinc-finger</keyword>
<dbReference type="FunFam" id="1.25.40.20:FF:000116">
    <property type="entry name" value="Ankyrin repeat and FYVE domain containing 1"/>
    <property type="match status" value="1"/>
</dbReference>
<dbReference type="Ensembl" id="ENSPSNT00000023548.1">
    <property type="protein sequence ID" value="ENSPSNP00000020910.1"/>
    <property type="gene ID" value="ENSPSNG00000015311.1"/>
</dbReference>
<evidence type="ECO:0000256" key="1">
    <source>
        <dbReference type="ARBA" id="ARBA00004481"/>
    </source>
</evidence>
<feature type="domain" description="FYVE-type" evidence="22">
    <location>
        <begin position="1046"/>
        <end position="1106"/>
    </location>
</feature>
<dbReference type="SMART" id="SM00225">
    <property type="entry name" value="BTB"/>
    <property type="match status" value="1"/>
</dbReference>
<dbReference type="FunFam" id="1.25.40.20:FF:000142">
    <property type="entry name" value="Ankyrin repeat and FYVE domain containing 1"/>
    <property type="match status" value="1"/>
</dbReference>
<evidence type="ECO:0000256" key="8">
    <source>
        <dbReference type="ARBA" id="ARBA00022753"/>
    </source>
</evidence>
<evidence type="ECO:0000256" key="6">
    <source>
        <dbReference type="ARBA" id="ARBA00022723"/>
    </source>
</evidence>
<dbReference type="RefSeq" id="XP_032471433.1">
    <property type="nucleotide sequence ID" value="XM_032615542.1"/>
</dbReference>
<dbReference type="InterPro" id="IPR011011">
    <property type="entry name" value="Znf_FYVE_PHD"/>
</dbReference>
<evidence type="ECO:0000313" key="24">
    <source>
        <dbReference type="Proteomes" id="UP000694554"/>
    </source>
</evidence>
<keyword evidence="8" id="KW-0967">Endosome</keyword>
<reference evidence="23" key="2">
    <citation type="submission" date="2025-08" db="UniProtKB">
        <authorList>
            <consortium name="Ensembl"/>
        </authorList>
    </citation>
    <scope>IDENTIFICATION</scope>
</reference>
<evidence type="ECO:0000256" key="9">
    <source>
        <dbReference type="ARBA" id="ARBA00022771"/>
    </source>
</evidence>
<keyword evidence="7" id="KW-0677">Repeat</keyword>
<evidence type="ECO:0000256" key="16">
    <source>
        <dbReference type="ARBA" id="ARBA00080643"/>
    </source>
</evidence>
<keyword evidence="6" id="KW-0479">Metal-binding</keyword>
<dbReference type="GO" id="GO:0006897">
    <property type="term" value="P:endocytosis"/>
    <property type="evidence" value="ECO:0007669"/>
    <property type="project" value="UniProtKB-KW"/>
</dbReference>
<keyword evidence="5" id="KW-0254">Endocytosis</keyword>
<keyword evidence="24" id="KW-1185">Reference proteome</keyword>
<dbReference type="Gene3D" id="1.25.40.20">
    <property type="entry name" value="Ankyrin repeat-containing domain"/>
    <property type="match status" value="5"/>
</dbReference>
<dbReference type="SUPFAM" id="SSF54695">
    <property type="entry name" value="POZ domain"/>
    <property type="match status" value="1"/>
</dbReference>
<dbReference type="PROSITE" id="PS50097">
    <property type="entry name" value="BTB"/>
    <property type="match status" value="1"/>
</dbReference>
<dbReference type="GeneID" id="116745109"/>
<dbReference type="Proteomes" id="UP000694554">
    <property type="component" value="Chromosome 20"/>
</dbReference>
<evidence type="ECO:0000256" key="12">
    <source>
        <dbReference type="ARBA" id="ARBA00023043"/>
    </source>
</evidence>
<dbReference type="PANTHER" id="PTHR24198">
    <property type="entry name" value="ANKYRIN REPEAT AND PROTEIN KINASE DOMAIN-CONTAINING PROTEIN"/>
    <property type="match status" value="1"/>
</dbReference>
<evidence type="ECO:0000259" key="22">
    <source>
        <dbReference type="PROSITE" id="PS50178"/>
    </source>
</evidence>
<name>A0A8C9C764_PHOSS</name>
<dbReference type="InterPro" id="IPR000210">
    <property type="entry name" value="BTB/POZ_dom"/>
</dbReference>
<dbReference type="InterPro" id="IPR036770">
    <property type="entry name" value="Ankyrin_rpt-contain_sf"/>
</dbReference>
<dbReference type="FunFam" id="3.30.710.10:FF:000086">
    <property type="entry name" value="Ankyrin repeat and FYVE domain-containing 1"/>
    <property type="match status" value="1"/>
</dbReference>
<gene>
    <name evidence="23" type="primary">ANKFY1</name>
</gene>
<dbReference type="PANTHER" id="PTHR24198:SF191">
    <property type="entry name" value="RABANKYRIN-5-LIKE"/>
    <property type="match status" value="1"/>
</dbReference>
<dbReference type="AlphaFoldDB" id="A0A8C9C764"/>
<dbReference type="InterPro" id="IPR049764">
    <property type="entry name" value="ANFY1_FYVE"/>
</dbReference>
<dbReference type="PROSITE" id="PS50088">
    <property type="entry name" value="ANK_REPEAT"/>
    <property type="match status" value="10"/>
</dbReference>
<keyword evidence="10" id="KW-0862">Zinc</keyword>
<feature type="repeat" description="ANK" evidence="18">
    <location>
        <begin position="322"/>
        <end position="365"/>
    </location>
</feature>
<evidence type="ECO:0000256" key="19">
    <source>
        <dbReference type="PROSITE-ProRule" id="PRU00091"/>
    </source>
</evidence>
<dbReference type="GO" id="GO:0010008">
    <property type="term" value="C:endosome membrane"/>
    <property type="evidence" value="ECO:0007669"/>
    <property type="project" value="UniProtKB-SubCell"/>
</dbReference>
<feature type="repeat" description="ANK" evidence="18">
    <location>
        <begin position="490"/>
        <end position="522"/>
    </location>
</feature>
<feature type="repeat" description="ANK" evidence="18">
    <location>
        <begin position="770"/>
        <end position="802"/>
    </location>
</feature>
<keyword evidence="13" id="KW-0472">Membrane</keyword>
<dbReference type="Gene3D" id="3.30.40.10">
    <property type="entry name" value="Zinc/RING finger domain, C3HC4 (zinc finger)"/>
    <property type="match status" value="1"/>
</dbReference>
<comment type="subunit">
    <text evidence="14">Interacts with RAB5A (in GTP-bound form). Interacts with RHOD (independent of GTP-loaded status). Interacts with EHD1. Interacts with VPS26A; the interaction is independent of EHD1 and is indicative for an association with the cargo recognition subcomplex of the retromer complex.</text>
</comment>
<feature type="repeat" description="ANK" evidence="18">
    <location>
        <begin position="880"/>
        <end position="912"/>
    </location>
</feature>
<dbReference type="FunFam" id="3.30.40.10:FF:000104">
    <property type="entry name" value="Ankyrin repeat and FYVE domain-containing 1"/>
    <property type="match status" value="1"/>
</dbReference>
<dbReference type="SMART" id="SM00248">
    <property type="entry name" value="ANK"/>
    <property type="match status" value="19"/>
</dbReference>
<dbReference type="Pfam" id="PF12796">
    <property type="entry name" value="Ank_2"/>
    <property type="match status" value="5"/>
</dbReference>
<evidence type="ECO:0000256" key="3">
    <source>
        <dbReference type="ARBA" id="ARBA00022490"/>
    </source>
</evidence>
<comment type="subcellular location">
    <subcellularLocation>
        <location evidence="2">Cytoplasm</location>
    </subcellularLocation>
    <subcellularLocation>
        <location evidence="1">Endosome membrane</location>
        <topology evidence="1">Peripheral membrane protein</topology>
    </subcellularLocation>
</comment>
<evidence type="ECO:0000256" key="18">
    <source>
        <dbReference type="PROSITE-ProRule" id="PRU00023"/>
    </source>
</evidence>
<evidence type="ECO:0000256" key="13">
    <source>
        <dbReference type="ARBA" id="ARBA00023136"/>
    </source>
</evidence>
<organism evidence="23 24">
    <name type="scientific">Phocoena sinus</name>
    <name type="common">Vaquita</name>
    <dbReference type="NCBI Taxonomy" id="42100"/>
    <lineage>
        <taxon>Eukaryota</taxon>
        <taxon>Metazoa</taxon>
        <taxon>Chordata</taxon>
        <taxon>Craniata</taxon>
        <taxon>Vertebrata</taxon>
        <taxon>Euteleostomi</taxon>
        <taxon>Mammalia</taxon>
        <taxon>Eutheria</taxon>
        <taxon>Laurasiatheria</taxon>
        <taxon>Artiodactyla</taxon>
        <taxon>Whippomorpha</taxon>
        <taxon>Cetacea</taxon>
        <taxon>Odontoceti</taxon>
        <taxon>Phocoenidae</taxon>
        <taxon>Phocoena</taxon>
    </lineage>
</organism>
<accession>A0A8C9C764</accession>
<dbReference type="PROSITE" id="PS50297">
    <property type="entry name" value="ANK_REP_REGION"/>
    <property type="match status" value="7"/>
</dbReference>
<keyword evidence="11" id="KW-0007">Acetylation</keyword>
<protein>
    <recommendedName>
        <fullName evidence="15">Rabankyrin-5</fullName>
    </recommendedName>
    <alternativeName>
        <fullName evidence="16">Ankyrin repeat and FYVE domain-containing protein 1</fullName>
    </alternativeName>
    <alternativeName>
        <fullName evidence="17">Ankyrin repeats hooked to a zinc finger motif</fullName>
    </alternativeName>
</protein>
<dbReference type="Pfam" id="PF01363">
    <property type="entry name" value="FYVE"/>
    <property type="match status" value="1"/>
</dbReference>
<dbReference type="InterPro" id="IPR049765">
    <property type="entry name" value="ANFY1_BTB_POZ"/>
</dbReference>
<evidence type="ECO:0000256" key="4">
    <source>
        <dbReference type="ARBA" id="ARBA00022553"/>
    </source>
</evidence>
<evidence type="ECO:0000313" key="23">
    <source>
        <dbReference type="Ensembl" id="ENSPSNP00000020910.1"/>
    </source>
</evidence>
<dbReference type="InterPro" id="IPR013083">
    <property type="entry name" value="Znf_RING/FYVE/PHD"/>
</dbReference>
<dbReference type="Gene3D" id="3.30.710.10">
    <property type="entry name" value="Potassium Channel Kv1.1, Chain A"/>
    <property type="match status" value="1"/>
</dbReference>
<keyword evidence="12 18" id="KW-0040">ANK repeat</keyword>
<evidence type="ECO:0000256" key="14">
    <source>
        <dbReference type="ARBA" id="ARBA00064902"/>
    </source>
</evidence>
<dbReference type="CDD" id="cd18303">
    <property type="entry name" value="BTB_POZ_Rank-5"/>
    <property type="match status" value="1"/>
</dbReference>
<dbReference type="GO" id="GO:0008270">
    <property type="term" value="F:zinc ion binding"/>
    <property type="evidence" value="ECO:0007669"/>
    <property type="project" value="UniProtKB-KW"/>
</dbReference>
<dbReference type="InterPro" id="IPR011333">
    <property type="entry name" value="SKP1/BTB/POZ_sf"/>
</dbReference>